<name>A0ABW6NZK4_9NOCA</name>
<feature type="compositionally biased region" description="Low complexity" evidence="1">
    <location>
        <begin position="102"/>
        <end position="120"/>
    </location>
</feature>
<dbReference type="RefSeq" id="WP_387390124.1">
    <property type="nucleotide sequence ID" value="NZ_JBIAMT010000001.1"/>
</dbReference>
<reference evidence="2 3" key="1">
    <citation type="submission" date="2024-10" db="EMBL/GenBank/DDBJ databases">
        <title>The Natural Products Discovery Center: Release of the First 8490 Sequenced Strains for Exploring Actinobacteria Biosynthetic Diversity.</title>
        <authorList>
            <person name="Kalkreuter E."/>
            <person name="Kautsar S.A."/>
            <person name="Yang D."/>
            <person name="Bader C.D."/>
            <person name="Teijaro C.N."/>
            <person name="Fluegel L."/>
            <person name="Davis C.M."/>
            <person name="Simpson J.R."/>
            <person name="Lauterbach L."/>
            <person name="Steele A.D."/>
            <person name="Gui C."/>
            <person name="Meng S."/>
            <person name="Li G."/>
            <person name="Viehrig K."/>
            <person name="Ye F."/>
            <person name="Su P."/>
            <person name="Kiefer A.F."/>
            <person name="Nichols A."/>
            <person name="Cepeda A.J."/>
            <person name="Yan W."/>
            <person name="Fan B."/>
            <person name="Jiang Y."/>
            <person name="Adhikari A."/>
            <person name="Zheng C.-J."/>
            <person name="Schuster L."/>
            <person name="Cowan T.M."/>
            <person name="Smanski M.J."/>
            <person name="Chevrette M.G."/>
            <person name="De Carvalho L.P.S."/>
            <person name="Shen B."/>
        </authorList>
    </citation>
    <scope>NUCLEOTIDE SEQUENCE [LARGE SCALE GENOMIC DNA]</scope>
    <source>
        <strain evidence="2 3">NPDC004119</strain>
    </source>
</reference>
<keyword evidence="3" id="KW-1185">Reference proteome</keyword>
<sequence length="120" mass="14307">MQREHEEAMRAEFAERVSLENKRLDPATTDAELDRIWERTSDINERWAAGPHAEQWEFLNDAYYDWQRSPQVMERVRADLAHNQAQGDPGGFDEVQMRSIEQTRQLTQPQQQNQRPVRER</sequence>
<feature type="region of interest" description="Disordered" evidence="1">
    <location>
        <begin position="79"/>
        <end position="120"/>
    </location>
</feature>
<proteinExistence type="predicted"/>
<evidence type="ECO:0000313" key="2">
    <source>
        <dbReference type="EMBL" id="MFF0495758.1"/>
    </source>
</evidence>
<gene>
    <name evidence="2" type="ORF">ACFYU5_05085</name>
</gene>
<protein>
    <submittedName>
        <fullName evidence="2">Uncharacterized protein</fullName>
    </submittedName>
</protein>
<organism evidence="2 3">
    <name type="scientific">Nocardia aobensis</name>
    <dbReference type="NCBI Taxonomy" id="257277"/>
    <lineage>
        <taxon>Bacteria</taxon>
        <taxon>Bacillati</taxon>
        <taxon>Actinomycetota</taxon>
        <taxon>Actinomycetes</taxon>
        <taxon>Mycobacteriales</taxon>
        <taxon>Nocardiaceae</taxon>
        <taxon>Nocardia</taxon>
    </lineage>
</organism>
<comment type="caution">
    <text evidence="2">The sequence shown here is derived from an EMBL/GenBank/DDBJ whole genome shotgun (WGS) entry which is preliminary data.</text>
</comment>
<evidence type="ECO:0000313" key="3">
    <source>
        <dbReference type="Proteomes" id="UP001601442"/>
    </source>
</evidence>
<dbReference type="EMBL" id="JBIAMT010000001">
    <property type="protein sequence ID" value="MFF0495758.1"/>
    <property type="molecule type" value="Genomic_DNA"/>
</dbReference>
<accession>A0ABW6NZK4</accession>
<dbReference type="Proteomes" id="UP001601442">
    <property type="component" value="Unassembled WGS sequence"/>
</dbReference>
<evidence type="ECO:0000256" key="1">
    <source>
        <dbReference type="SAM" id="MobiDB-lite"/>
    </source>
</evidence>